<gene>
    <name evidence="1" type="ORF">C2G38_2051702</name>
</gene>
<organism evidence="1 2">
    <name type="scientific">Gigaspora rosea</name>
    <dbReference type="NCBI Taxonomy" id="44941"/>
    <lineage>
        <taxon>Eukaryota</taxon>
        <taxon>Fungi</taxon>
        <taxon>Fungi incertae sedis</taxon>
        <taxon>Mucoromycota</taxon>
        <taxon>Glomeromycotina</taxon>
        <taxon>Glomeromycetes</taxon>
        <taxon>Diversisporales</taxon>
        <taxon>Gigasporaceae</taxon>
        <taxon>Gigaspora</taxon>
    </lineage>
</organism>
<proteinExistence type="predicted"/>
<protein>
    <submittedName>
        <fullName evidence="1">Uncharacterized protein</fullName>
    </submittedName>
</protein>
<accession>A0A397TQC2</accession>
<dbReference type="OrthoDB" id="443682at2759"/>
<evidence type="ECO:0000313" key="1">
    <source>
        <dbReference type="EMBL" id="RIB00385.1"/>
    </source>
</evidence>
<comment type="caution">
    <text evidence="1">The sequence shown here is derived from an EMBL/GenBank/DDBJ whole genome shotgun (WGS) entry which is preliminary data.</text>
</comment>
<feature type="non-terminal residue" evidence="1">
    <location>
        <position position="1"/>
    </location>
</feature>
<name>A0A397TQC2_9GLOM</name>
<dbReference type="AlphaFoldDB" id="A0A397TQC2"/>
<evidence type="ECO:0000313" key="2">
    <source>
        <dbReference type="Proteomes" id="UP000266673"/>
    </source>
</evidence>
<dbReference type="EMBL" id="QKWP01004310">
    <property type="protein sequence ID" value="RIB00385.1"/>
    <property type="molecule type" value="Genomic_DNA"/>
</dbReference>
<sequence>ALDWNEPVPLVDGYRRDSRFLKVIDAFEEFKMISQCIVEGLDLMLKEEYIHSISYFYKALEIEDPWLRSMILNDDVLKRAKMSELFEQAIKDAKNVYNFC</sequence>
<reference evidence="1 2" key="1">
    <citation type="submission" date="2018-06" db="EMBL/GenBank/DDBJ databases">
        <title>Comparative genomics reveals the genomic features of Rhizophagus irregularis, R. cerebriforme, R. diaphanum and Gigaspora rosea, and their symbiotic lifestyle signature.</title>
        <authorList>
            <person name="Morin E."/>
            <person name="San Clemente H."/>
            <person name="Chen E.C.H."/>
            <person name="De La Providencia I."/>
            <person name="Hainaut M."/>
            <person name="Kuo A."/>
            <person name="Kohler A."/>
            <person name="Murat C."/>
            <person name="Tang N."/>
            <person name="Roy S."/>
            <person name="Loubradou J."/>
            <person name="Henrissat B."/>
            <person name="Grigoriev I.V."/>
            <person name="Corradi N."/>
            <person name="Roux C."/>
            <person name="Martin F.M."/>
        </authorList>
    </citation>
    <scope>NUCLEOTIDE SEQUENCE [LARGE SCALE GENOMIC DNA]</scope>
    <source>
        <strain evidence="1 2">DAOM 194757</strain>
    </source>
</reference>
<dbReference type="Proteomes" id="UP000266673">
    <property type="component" value="Unassembled WGS sequence"/>
</dbReference>
<keyword evidence="2" id="KW-1185">Reference proteome</keyword>